<organism evidence="2 3">
    <name type="scientific">Tribolium castaneum</name>
    <name type="common">Red flour beetle</name>
    <dbReference type="NCBI Taxonomy" id="7070"/>
    <lineage>
        <taxon>Eukaryota</taxon>
        <taxon>Metazoa</taxon>
        <taxon>Ecdysozoa</taxon>
        <taxon>Arthropoda</taxon>
        <taxon>Hexapoda</taxon>
        <taxon>Insecta</taxon>
        <taxon>Pterygota</taxon>
        <taxon>Neoptera</taxon>
        <taxon>Endopterygota</taxon>
        <taxon>Coleoptera</taxon>
        <taxon>Polyphaga</taxon>
        <taxon>Cucujiformia</taxon>
        <taxon>Tenebrionidae</taxon>
        <taxon>Tenebrionidae incertae sedis</taxon>
        <taxon>Tribolium</taxon>
    </lineage>
</organism>
<dbReference type="Gene3D" id="3.30.420.10">
    <property type="entry name" value="Ribonuclease H-like superfamily/Ribonuclease H"/>
    <property type="match status" value="1"/>
</dbReference>
<reference evidence="2 3" key="1">
    <citation type="journal article" date="2008" name="Nature">
        <title>The genome of the model beetle and pest Tribolium castaneum.</title>
        <authorList>
            <consortium name="Tribolium Genome Sequencing Consortium"/>
            <person name="Richards S."/>
            <person name="Gibbs R.A."/>
            <person name="Weinstock G.M."/>
            <person name="Brown S.J."/>
            <person name="Denell R."/>
            <person name="Beeman R.W."/>
            <person name="Gibbs R."/>
            <person name="Beeman R.W."/>
            <person name="Brown S.J."/>
            <person name="Bucher G."/>
            <person name="Friedrich M."/>
            <person name="Grimmelikhuijzen C.J."/>
            <person name="Klingler M."/>
            <person name="Lorenzen M."/>
            <person name="Richards S."/>
            <person name="Roth S."/>
            <person name="Schroder R."/>
            <person name="Tautz D."/>
            <person name="Zdobnov E.M."/>
            <person name="Muzny D."/>
            <person name="Gibbs R.A."/>
            <person name="Weinstock G.M."/>
            <person name="Attaway T."/>
            <person name="Bell S."/>
            <person name="Buhay C.J."/>
            <person name="Chandrabose M.N."/>
            <person name="Chavez D."/>
            <person name="Clerk-Blankenburg K.P."/>
            <person name="Cree A."/>
            <person name="Dao M."/>
            <person name="Davis C."/>
            <person name="Chacko J."/>
            <person name="Dinh H."/>
            <person name="Dugan-Rocha S."/>
            <person name="Fowler G."/>
            <person name="Garner T.T."/>
            <person name="Garnes J."/>
            <person name="Gnirke A."/>
            <person name="Hawes A."/>
            <person name="Hernandez J."/>
            <person name="Hines S."/>
            <person name="Holder M."/>
            <person name="Hume J."/>
            <person name="Jhangiani S.N."/>
            <person name="Joshi V."/>
            <person name="Khan Z.M."/>
            <person name="Jackson L."/>
            <person name="Kovar C."/>
            <person name="Kowis A."/>
            <person name="Lee S."/>
            <person name="Lewis L.R."/>
            <person name="Margolis J."/>
            <person name="Morgan M."/>
            <person name="Nazareth L.V."/>
            <person name="Nguyen N."/>
            <person name="Okwuonu G."/>
            <person name="Parker D."/>
            <person name="Richards S."/>
            <person name="Ruiz S.J."/>
            <person name="Santibanez J."/>
            <person name="Savard J."/>
            <person name="Scherer S.E."/>
            <person name="Schneider B."/>
            <person name="Sodergren E."/>
            <person name="Tautz D."/>
            <person name="Vattahil S."/>
            <person name="Villasana D."/>
            <person name="White C.S."/>
            <person name="Wright R."/>
            <person name="Park Y."/>
            <person name="Beeman R.W."/>
            <person name="Lord J."/>
            <person name="Oppert B."/>
            <person name="Lorenzen M."/>
            <person name="Brown S."/>
            <person name="Wang L."/>
            <person name="Savard J."/>
            <person name="Tautz D."/>
            <person name="Richards S."/>
            <person name="Weinstock G."/>
            <person name="Gibbs R.A."/>
            <person name="Liu Y."/>
            <person name="Worley K."/>
            <person name="Weinstock G."/>
            <person name="Elsik C.G."/>
            <person name="Reese J.T."/>
            <person name="Elhaik E."/>
            <person name="Landan G."/>
            <person name="Graur D."/>
            <person name="Arensburger P."/>
            <person name="Atkinson P."/>
            <person name="Beeman R.W."/>
            <person name="Beidler J."/>
            <person name="Brown S.J."/>
            <person name="Demuth J.P."/>
            <person name="Drury D.W."/>
            <person name="Du Y.Z."/>
            <person name="Fujiwara H."/>
            <person name="Lorenzen M."/>
            <person name="Maselli V."/>
            <person name="Osanai M."/>
            <person name="Park Y."/>
            <person name="Robertson H.M."/>
            <person name="Tu Z."/>
            <person name="Wang J.J."/>
            <person name="Wang S."/>
            <person name="Richards S."/>
            <person name="Song H."/>
            <person name="Zhang L."/>
            <person name="Sodergren E."/>
            <person name="Werner D."/>
            <person name="Stanke M."/>
            <person name="Morgenstern B."/>
            <person name="Solovyev V."/>
            <person name="Kosarev P."/>
            <person name="Brown G."/>
            <person name="Chen H.C."/>
            <person name="Ermolaeva O."/>
            <person name="Hlavina W."/>
            <person name="Kapustin Y."/>
            <person name="Kiryutin B."/>
            <person name="Kitts P."/>
            <person name="Maglott D."/>
            <person name="Pruitt K."/>
            <person name="Sapojnikov V."/>
            <person name="Souvorov A."/>
            <person name="Mackey A.J."/>
            <person name="Waterhouse R.M."/>
            <person name="Wyder S."/>
            <person name="Zdobnov E.M."/>
            <person name="Zdobnov E.M."/>
            <person name="Wyder S."/>
            <person name="Kriventseva E.V."/>
            <person name="Kadowaki T."/>
            <person name="Bork P."/>
            <person name="Aranda M."/>
            <person name="Bao R."/>
            <person name="Beermann A."/>
            <person name="Berns N."/>
            <person name="Bolognesi R."/>
            <person name="Bonneton F."/>
            <person name="Bopp D."/>
            <person name="Brown S.J."/>
            <person name="Bucher G."/>
            <person name="Butts T."/>
            <person name="Chaumot A."/>
            <person name="Denell R.E."/>
            <person name="Ferrier D.E."/>
            <person name="Friedrich M."/>
            <person name="Gordon C.M."/>
            <person name="Jindra M."/>
            <person name="Klingler M."/>
            <person name="Lan Q."/>
            <person name="Lattorff H.M."/>
            <person name="Laudet V."/>
            <person name="von Levetsow C."/>
            <person name="Liu Z."/>
            <person name="Lutz R."/>
            <person name="Lynch J.A."/>
            <person name="da Fonseca R.N."/>
            <person name="Posnien N."/>
            <person name="Reuter R."/>
            <person name="Roth S."/>
            <person name="Savard J."/>
            <person name="Schinko J.B."/>
            <person name="Schmitt C."/>
            <person name="Schoppmeier M."/>
            <person name="Schroder R."/>
            <person name="Shippy T.D."/>
            <person name="Simonnet F."/>
            <person name="Marques-Souza H."/>
            <person name="Tautz D."/>
            <person name="Tomoyasu Y."/>
            <person name="Trauner J."/>
            <person name="Van der Zee M."/>
            <person name="Vervoort M."/>
            <person name="Wittkopp N."/>
            <person name="Wimmer E.A."/>
            <person name="Yang X."/>
            <person name="Jones A.K."/>
            <person name="Sattelle D.B."/>
            <person name="Ebert P.R."/>
            <person name="Nelson D."/>
            <person name="Scott J.G."/>
            <person name="Beeman R.W."/>
            <person name="Muthukrishnan S."/>
            <person name="Kramer K.J."/>
            <person name="Arakane Y."/>
            <person name="Beeman R.W."/>
            <person name="Zhu Q."/>
            <person name="Hogenkamp D."/>
            <person name="Dixit R."/>
            <person name="Oppert B."/>
            <person name="Jiang H."/>
            <person name="Zou Z."/>
            <person name="Marshall J."/>
            <person name="Elpidina E."/>
            <person name="Vinokurov K."/>
            <person name="Oppert C."/>
            <person name="Zou Z."/>
            <person name="Evans J."/>
            <person name="Lu Z."/>
            <person name="Zhao P."/>
            <person name="Sumathipala N."/>
            <person name="Altincicek B."/>
            <person name="Vilcinskas A."/>
            <person name="Williams M."/>
            <person name="Hultmark D."/>
            <person name="Hetru C."/>
            <person name="Jiang H."/>
            <person name="Grimmelikhuijzen C.J."/>
            <person name="Hauser F."/>
            <person name="Cazzamali G."/>
            <person name="Williamson M."/>
            <person name="Park Y."/>
            <person name="Li B."/>
            <person name="Tanaka Y."/>
            <person name="Predel R."/>
            <person name="Neupert S."/>
            <person name="Schachtner J."/>
            <person name="Verleyen P."/>
            <person name="Raible F."/>
            <person name="Bork P."/>
            <person name="Friedrich M."/>
            <person name="Walden K.K."/>
            <person name="Robertson H.M."/>
            <person name="Angeli S."/>
            <person name="Foret S."/>
            <person name="Bucher G."/>
            <person name="Schuetz S."/>
            <person name="Maleszka R."/>
            <person name="Wimmer E.A."/>
            <person name="Beeman R.W."/>
            <person name="Lorenzen M."/>
            <person name="Tomoyasu Y."/>
            <person name="Miller S.C."/>
            <person name="Grossmann D."/>
            <person name="Bucher G."/>
        </authorList>
    </citation>
    <scope>NUCLEOTIDE SEQUENCE [LARGE SCALE GENOMIC DNA]</scope>
    <source>
        <strain evidence="2 3">Georgia GA2</strain>
    </source>
</reference>
<reference evidence="2 3" key="2">
    <citation type="journal article" date="2010" name="Nucleic Acids Res.">
        <title>BeetleBase in 2010: revisions to provide comprehensive genomic information for Tribolium castaneum.</title>
        <authorList>
            <person name="Kim H.S."/>
            <person name="Murphy T."/>
            <person name="Xia J."/>
            <person name="Caragea D."/>
            <person name="Park Y."/>
            <person name="Beeman R.W."/>
            <person name="Lorenzen M.D."/>
            <person name="Butcher S."/>
            <person name="Manak J.R."/>
            <person name="Brown S.J."/>
        </authorList>
    </citation>
    <scope>NUCLEOTIDE SEQUENCE [LARGE SCALE GENOMIC DNA]</scope>
    <source>
        <strain evidence="2 3">Georgia GA2</strain>
    </source>
</reference>
<dbReference type="eggNOG" id="KOG0017">
    <property type="taxonomic scope" value="Eukaryota"/>
</dbReference>
<gene>
    <name evidence="2" type="primary">GLEAN_01829</name>
    <name evidence="2" type="ORF">TcasGA2_TC001829</name>
</gene>
<protein>
    <submittedName>
        <fullName evidence="2">Uncharacterized transposon-derived protein F54H12.3-like Protein</fullName>
    </submittedName>
</protein>
<dbReference type="InParanoid" id="D7EJ54"/>
<dbReference type="PhylomeDB" id="D7EJ54"/>
<dbReference type="InterPro" id="IPR001584">
    <property type="entry name" value="Integrase_cat-core"/>
</dbReference>
<accession>D7EJ54</accession>
<name>D7EJ54_TRICA</name>
<evidence type="ECO:0000259" key="1">
    <source>
        <dbReference type="PROSITE" id="PS50994"/>
    </source>
</evidence>
<dbReference type="Proteomes" id="UP000007266">
    <property type="component" value="Unassembled WGS sequence"/>
</dbReference>
<dbReference type="SUPFAM" id="SSF53098">
    <property type="entry name" value="Ribonuclease H-like"/>
    <property type="match status" value="1"/>
</dbReference>
<dbReference type="OMA" id="HKWINIL"/>
<dbReference type="GO" id="GO:0003676">
    <property type="term" value="F:nucleic acid binding"/>
    <property type="evidence" value="ECO:0007669"/>
    <property type="project" value="InterPro"/>
</dbReference>
<dbReference type="AlphaFoldDB" id="D7EJ54"/>
<sequence>MNALQKRYSTPADPISFSGINKLSKFTDLSKNDIQKWLESEDSYTLHKQVRHRFTRNRYHVTNIDDLFQADLTDMRNLAKHNQDVNCLLTVIDVFSKFAWVKPLHTKSGKEVAQAFKEIFEERVPVNLQTDKGKEFLAKSVQNVFKQYDINYYVTNNPDVKATVVERFNKTLKSKMYKYFTHFNTLKYINILSDFVKSYNNSYHTTIKMAPVDVNPDNILIVYDNIMNGRLKRREKKTKRKHLYKIGDFVRITKYKHVFEKGYMNNWSEEIFKITDVIMRDSIVYKISDL</sequence>
<proteinExistence type="predicted"/>
<dbReference type="PANTHER" id="PTHR46585">
    <property type="entry name" value="INTEGRASE CORE DOMAIN CONTAINING PROTEIN"/>
    <property type="match status" value="1"/>
</dbReference>
<dbReference type="PROSITE" id="PS50994">
    <property type="entry name" value="INTEGRASE"/>
    <property type="match status" value="1"/>
</dbReference>
<keyword evidence="3" id="KW-1185">Reference proteome</keyword>
<dbReference type="Pfam" id="PF00665">
    <property type="entry name" value="rve"/>
    <property type="match status" value="1"/>
</dbReference>
<evidence type="ECO:0000313" key="2">
    <source>
        <dbReference type="EMBL" id="EFA12590.1"/>
    </source>
</evidence>
<evidence type="ECO:0000313" key="3">
    <source>
        <dbReference type="Proteomes" id="UP000007266"/>
    </source>
</evidence>
<dbReference type="InterPro" id="IPR036397">
    <property type="entry name" value="RNaseH_sf"/>
</dbReference>
<dbReference type="PANTHER" id="PTHR46585:SF1">
    <property type="entry name" value="CHROMO DOMAIN-CONTAINING PROTEIN"/>
    <property type="match status" value="1"/>
</dbReference>
<dbReference type="GO" id="GO:0015074">
    <property type="term" value="P:DNA integration"/>
    <property type="evidence" value="ECO:0007669"/>
    <property type="project" value="InterPro"/>
</dbReference>
<dbReference type="InterPro" id="IPR012337">
    <property type="entry name" value="RNaseH-like_sf"/>
</dbReference>
<dbReference type="HOGENOM" id="CLU_023432_0_2_1"/>
<dbReference type="EMBL" id="KQ972957">
    <property type="protein sequence ID" value="EFA12590.1"/>
    <property type="molecule type" value="Genomic_DNA"/>
</dbReference>
<feature type="domain" description="Integrase catalytic" evidence="1">
    <location>
        <begin position="58"/>
        <end position="219"/>
    </location>
</feature>